<keyword evidence="8 14" id="KW-0862">Zinc</keyword>
<evidence type="ECO:0000256" key="11">
    <source>
        <dbReference type="ARBA" id="ARBA00049558"/>
    </source>
</evidence>
<reference evidence="18 19" key="1">
    <citation type="submission" date="2018-12" db="EMBL/GenBank/DDBJ databases">
        <authorList>
            <person name="Grouzdev D.S."/>
            <person name="Krutkina M.S."/>
        </authorList>
    </citation>
    <scope>NUCLEOTIDE SEQUENCE [LARGE SCALE GENOMIC DNA]</scope>
    <source>
        <strain evidence="18 19">RmlP026</strain>
    </source>
</reference>
<dbReference type="InterPro" id="IPR016193">
    <property type="entry name" value="Cytidine_deaminase-like"/>
</dbReference>
<evidence type="ECO:0000256" key="7">
    <source>
        <dbReference type="ARBA" id="ARBA00022801"/>
    </source>
</evidence>
<feature type="binding site" evidence="14">
    <location>
        <position position="90"/>
    </location>
    <ligand>
        <name>Zn(2+)</name>
        <dbReference type="ChEBI" id="CHEBI:29105"/>
        <note>catalytic</note>
    </ligand>
</feature>
<dbReference type="PROSITE" id="PS00903">
    <property type="entry name" value="CYT_DCMP_DEAMINASES_1"/>
    <property type="match status" value="1"/>
</dbReference>
<feature type="binding site" evidence="14">
    <location>
        <position position="54"/>
    </location>
    <ligand>
        <name>Zn(2+)</name>
        <dbReference type="ChEBI" id="CHEBI:29105"/>
        <note>catalytic</note>
    </ligand>
</feature>
<dbReference type="EC" id="3.5.4.5" evidence="4 15"/>
<gene>
    <name evidence="18" type="ORF">D3273_08810</name>
</gene>
<sequence>MAAIDDLFAAAAAAQANAYAPYSRFKVGAAVLTPSGRIFPGCNVENAAYPQGSCAEAGAIAAMALAGERAIAAVMVVGDGDALVTPCGGCRQRIREFAGPGTPIHVAGPEGPRRSFTLDELLPASFGPDHLHHRPLGPGRSDDARDQQLPCQPSDRALPPDRTVATEATAGAARP</sequence>
<dbReference type="OrthoDB" id="9795347at2"/>
<dbReference type="PANTHER" id="PTHR11644">
    <property type="entry name" value="CYTIDINE DEAMINASE"/>
    <property type="match status" value="1"/>
</dbReference>
<dbReference type="GO" id="GO:0005829">
    <property type="term" value="C:cytosol"/>
    <property type="evidence" value="ECO:0007669"/>
    <property type="project" value="TreeGrafter"/>
</dbReference>
<feature type="binding site" evidence="14">
    <location>
        <position position="87"/>
    </location>
    <ligand>
        <name>Zn(2+)</name>
        <dbReference type="ChEBI" id="CHEBI:29105"/>
        <note>catalytic</note>
    </ligand>
</feature>
<evidence type="ECO:0000256" key="1">
    <source>
        <dbReference type="ARBA" id="ARBA00001947"/>
    </source>
</evidence>
<name>A0A4Q2U721_9HYPH</name>
<dbReference type="NCBIfam" id="TIGR01354">
    <property type="entry name" value="cyt_deam_tetra"/>
    <property type="match status" value="1"/>
</dbReference>
<comment type="function">
    <text evidence="2 15">This enzyme scavenges exogenous and endogenous cytidine and 2'-deoxycytidine for UMP synthesis.</text>
</comment>
<dbReference type="AlphaFoldDB" id="A0A4Q2U721"/>
<evidence type="ECO:0000256" key="5">
    <source>
        <dbReference type="ARBA" id="ARBA00018266"/>
    </source>
</evidence>
<evidence type="ECO:0000256" key="12">
    <source>
        <dbReference type="PIRSR" id="PIRSR606262-1"/>
    </source>
</evidence>
<accession>A0A4Q2U721</accession>
<dbReference type="PANTHER" id="PTHR11644:SF2">
    <property type="entry name" value="CYTIDINE DEAMINASE"/>
    <property type="match status" value="1"/>
</dbReference>
<organism evidence="18 19">
    <name type="scientific">Lichenibacterium minor</name>
    <dbReference type="NCBI Taxonomy" id="2316528"/>
    <lineage>
        <taxon>Bacteria</taxon>
        <taxon>Pseudomonadati</taxon>
        <taxon>Pseudomonadota</taxon>
        <taxon>Alphaproteobacteria</taxon>
        <taxon>Hyphomicrobiales</taxon>
        <taxon>Lichenihabitantaceae</taxon>
        <taxon>Lichenibacterium</taxon>
    </lineage>
</organism>
<dbReference type="GO" id="GO:0072527">
    <property type="term" value="P:pyrimidine-containing compound metabolic process"/>
    <property type="evidence" value="ECO:0007669"/>
    <property type="project" value="UniProtKB-ARBA"/>
</dbReference>
<dbReference type="GO" id="GO:0008270">
    <property type="term" value="F:zinc ion binding"/>
    <property type="evidence" value="ECO:0007669"/>
    <property type="project" value="UniProtKB-UniRule"/>
</dbReference>
<reference evidence="18 19" key="2">
    <citation type="submission" date="2019-02" db="EMBL/GenBank/DDBJ databases">
        <title>'Lichenibacterium ramalinii' gen. nov. sp. nov., 'Lichenibacterium minor' gen. nov. sp. nov.</title>
        <authorList>
            <person name="Pankratov T."/>
        </authorList>
    </citation>
    <scope>NUCLEOTIDE SEQUENCE [LARGE SCALE GENOMIC DNA]</scope>
    <source>
        <strain evidence="18 19">RmlP026</strain>
    </source>
</reference>
<dbReference type="CDD" id="cd01283">
    <property type="entry name" value="cytidine_deaminase"/>
    <property type="match status" value="1"/>
</dbReference>
<evidence type="ECO:0000256" key="2">
    <source>
        <dbReference type="ARBA" id="ARBA00003949"/>
    </source>
</evidence>
<evidence type="ECO:0000313" key="18">
    <source>
        <dbReference type="EMBL" id="RYC32479.1"/>
    </source>
</evidence>
<evidence type="ECO:0000256" key="6">
    <source>
        <dbReference type="ARBA" id="ARBA00022723"/>
    </source>
</evidence>
<evidence type="ECO:0000256" key="3">
    <source>
        <dbReference type="ARBA" id="ARBA00006576"/>
    </source>
</evidence>
<comment type="catalytic activity">
    <reaction evidence="10 15">
        <text>2'-deoxycytidine + H2O + H(+) = 2'-deoxyuridine + NH4(+)</text>
        <dbReference type="Rhea" id="RHEA:13433"/>
        <dbReference type="ChEBI" id="CHEBI:15377"/>
        <dbReference type="ChEBI" id="CHEBI:15378"/>
        <dbReference type="ChEBI" id="CHEBI:15698"/>
        <dbReference type="ChEBI" id="CHEBI:16450"/>
        <dbReference type="ChEBI" id="CHEBI:28938"/>
        <dbReference type="EC" id="3.5.4.5"/>
    </reaction>
</comment>
<evidence type="ECO:0000256" key="9">
    <source>
        <dbReference type="ARBA" id="ARBA00032005"/>
    </source>
</evidence>
<feature type="domain" description="CMP/dCMP-type deaminase" evidence="17">
    <location>
        <begin position="2"/>
        <end position="129"/>
    </location>
</feature>
<evidence type="ECO:0000256" key="16">
    <source>
        <dbReference type="SAM" id="MobiDB-lite"/>
    </source>
</evidence>
<comment type="catalytic activity">
    <reaction evidence="11 15">
        <text>cytidine + H2O + H(+) = uridine + NH4(+)</text>
        <dbReference type="Rhea" id="RHEA:16069"/>
        <dbReference type="ChEBI" id="CHEBI:15377"/>
        <dbReference type="ChEBI" id="CHEBI:15378"/>
        <dbReference type="ChEBI" id="CHEBI:16704"/>
        <dbReference type="ChEBI" id="CHEBI:17562"/>
        <dbReference type="ChEBI" id="CHEBI:28938"/>
        <dbReference type="EC" id="3.5.4.5"/>
    </reaction>
</comment>
<keyword evidence="6 14" id="KW-0479">Metal-binding</keyword>
<evidence type="ECO:0000256" key="10">
    <source>
        <dbReference type="ARBA" id="ARBA00049252"/>
    </source>
</evidence>
<dbReference type="InterPro" id="IPR002125">
    <property type="entry name" value="CMP_dCMP_dom"/>
</dbReference>
<dbReference type="EMBL" id="QYBB01000007">
    <property type="protein sequence ID" value="RYC32479.1"/>
    <property type="molecule type" value="Genomic_DNA"/>
</dbReference>
<evidence type="ECO:0000256" key="4">
    <source>
        <dbReference type="ARBA" id="ARBA00012783"/>
    </source>
</evidence>
<evidence type="ECO:0000256" key="14">
    <source>
        <dbReference type="PIRSR" id="PIRSR606262-3"/>
    </source>
</evidence>
<dbReference type="GO" id="GO:0004126">
    <property type="term" value="F:cytidine deaminase activity"/>
    <property type="evidence" value="ECO:0007669"/>
    <property type="project" value="UniProtKB-UniRule"/>
</dbReference>
<dbReference type="PROSITE" id="PS51747">
    <property type="entry name" value="CYT_DCMP_DEAMINASES_2"/>
    <property type="match status" value="1"/>
</dbReference>
<evidence type="ECO:0000313" key="19">
    <source>
        <dbReference type="Proteomes" id="UP000290759"/>
    </source>
</evidence>
<evidence type="ECO:0000259" key="17">
    <source>
        <dbReference type="PROSITE" id="PS51747"/>
    </source>
</evidence>
<dbReference type="InterPro" id="IPR050202">
    <property type="entry name" value="Cyt/Deoxycyt_deaminase"/>
</dbReference>
<evidence type="ECO:0000256" key="8">
    <source>
        <dbReference type="ARBA" id="ARBA00022833"/>
    </source>
</evidence>
<dbReference type="NCBIfam" id="NF004064">
    <property type="entry name" value="PRK05578.1"/>
    <property type="match status" value="1"/>
</dbReference>
<dbReference type="InterPro" id="IPR006262">
    <property type="entry name" value="Cyt_deam_tetra"/>
</dbReference>
<evidence type="ECO:0000256" key="15">
    <source>
        <dbReference type="RuleBase" id="RU364006"/>
    </source>
</evidence>
<dbReference type="GO" id="GO:0055086">
    <property type="term" value="P:nucleobase-containing small molecule metabolic process"/>
    <property type="evidence" value="ECO:0007669"/>
    <property type="project" value="UniProtKB-ARBA"/>
</dbReference>
<dbReference type="Proteomes" id="UP000290759">
    <property type="component" value="Unassembled WGS sequence"/>
</dbReference>
<dbReference type="Gene3D" id="3.40.140.10">
    <property type="entry name" value="Cytidine Deaminase, domain 2"/>
    <property type="match status" value="1"/>
</dbReference>
<dbReference type="InterPro" id="IPR016192">
    <property type="entry name" value="APOBEC/CMP_deaminase_Zn-bd"/>
</dbReference>
<feature type="region of interest" description="Disordered" evidence="16">
    <location>
        <begin position="123"/>
        <end position="175"/>
    </location>
</feature>
<dbReference type="GO" id="GO:0042802">
    <property type="term" value="F:identical protein binding"/>
    <property type="evidence" value="ECO:0007669"/>
    <property type="project" value="UniProtKB-ARBA"/>
</dbReference>
<comment type="cofactor">
    <cofactor evidence="1 14 15">
        <name>Zn(2+)</name>
        <dbReference type="ChEBI" id="CHEBI:29105"/>
    </cofactor>
</comment>
<dbReference type="Pfam" id="PF00383">
    <property type="entry name" value="dCMP_cyt_deam_1"/>
    <property type="match status" value="1"/>
</dbReference>
<protein>
    <recommendedName>
        <fullName evidence="5 15">Cytidine deaminase</fullName>
        <ecNumber evidence="4 15">3.5.4.5</ecNumber>
    </recommendedName>
    <alternativeName>
        <fullName evidence="9 15">Cytidine aminohydrolase</fullName>
    </alternativeName>
</protein>
<keyword evidence="19" id="KW-1185">Reference proteome</keyword>
<comment type="similarity">
    <text evidence="3 15">Belongs to the cytidine and deoxycytidylate deaminase family.</text>
</comment>
<dbReference type="SUPFAM" id="SSF53927">
    <property type="entry name" value="Cytidine deaminase-like"/>
    <property type="match status" value="1"/>
</dbReference>
<evidence type="ECO:0000256" key="13">
    <source>
        <dbReference type="PIRSR" id="PIRSR606262-2"/>
    </source>
</evidence>
<comment type="caution">
    <text evidence="18">The sequence shown here is derived from an EMBL/GenBank/DDBJ whole genome shotgun (WGS) entry which is preliminary data.</text>
</comment>
<dbReference type="FunFam" id="3.40.140.10:FF:000008">
    <property type="entry name" value="Cytidine deaminase"/>
    <property type="match status" value="1"/>
</dbReference>
<feature type="binding site" evidence="13">
    <location>
        <begin position="43"/>
        <end position="49"/>
    </location>
    <ligand>
        <name>substrate</name>
    </ligand>
</feature>
<keyword evidence="7 15" id="KW-0378">Hydrolase</keyword>
<feature type="active site" description="Proton donor" evidence="12">
    <location>
        <position position="56"/>
    </location>
</feature>
<proteinExistence type="inferred from homology"/>